<dbReference type="OrthoDB" id="6629625at2759"/>
<accession>A0A7M7GPP0</accession>
<dbReference type="InterPro" id="IPR006578">
    <property type="entry name" value="MADF-dom"/>
</dbReference>
<dbReference type="Proteomes" id="UP000005203">
    <property type="component" value="Linkage group LG13"/>
</dbReference>
<gene>
    <name evidence="4" type="primary">LOC102654964</name>
</gene>
<feature type="domain" description="MADF" evidence="1">
    <location>
        <begin position="26"/>
        <end position="119"/>
    </location>
</feature>
<protein>
    <submittedName>
        <fullName evidence="4">Uncharacterized protein LOC102654964 isoform X1</fullName>
    </submittedName>
</protein>
<name>A0A7M7GPP0_APIME</name>
<reference evidence="4" key="2">
    <citation type="submission" date="2025-04" db="UniProtKB">
        <authorList>
            <consortium name="RefSeq"/>
        </authorList>
    </citation>
    <scope>IDENTIFICATION</scope>
    <source>
        <strain evidence="4">DH4</strain>
        <tissue evidence="4">Whole body</tissue>
    </source>
</reference>
<dbReference type="PANTHER" id="PTHR21505">
    <property type="entry name" value="MADF DOMAIN-CONTAINING PROTEIN-RELATED"/>
    <property type="match status" value="1"/>
</dbReference>
<evidence type="ECO:0000259" key="1">
    <source>
        <dbReference type="PROSITE" id="PS51029"/>
    </source>
</evidence>
<dbReference type="Pfam" id="PF10545">
    <property type="entry name" value="MADF_DNA_bdg"/>
    <property type="match status" value="1"/>
</dbReference>
<reference evidence="2" key="1">
    <citation type="submission" date="2021-01" db="UniProtKB">
        <authorList>
            <consortium name="EnsemblMetazoa"/>
        </authorList>
    </citation>
    <scope>IDENTIFICATION</scope>
    <source>
        <strain evidence="2">DH4</strain>
    </source>
</reference>
<dbReference type="RefSeq" id="XP_006558588.1">
    <property type="nucleotide sequence ID" value="XM_006558525.3"/>
</dbReference>
<dbReference type="PANTHER" id="PTHR21505:SF12">
    <property type="entry name" value="MADF DOMAIN-CONTAINING PROTEIN-RELATED"/>
    <property type="match status" value="1"/>
</dbReference>
<sequence>MSECSSERLPRRNVGQEEWINRHFRKLACLYRKSPCLWKKDTWSYLNSEHRHRAYARIHVAMNLPRVTFVEIVLKIREMRRLYVNELRNLLEARSNGYYYQVQIPWFYELHRFLYPYLDYDEAVELHKIDKSCGECRESEEFSSRCNCTRCTLSRRSSRVKSASTSASPRGFSISSPAISLPKIKSQPRTCSRSCGRISNAKKQVERSLSCRTNSCCKRLKRREDSSGDDEAMNRRQENQEFRILGKYSTASSSYTYESESDQWDIFSTTVTRFLKRLERPYALEAQAEIQRILKAMLIKSKLARNWPTINRRGTGVPLKNQWPIQPESLRESGRICTRGYVGIRGSRRGSIVVDKG</sequence>
<evidence type="ECO:0000313" key="2">
    <source>
        <dbReference type="EnsemblMetazoa" id="XP_006558588"/>
    </source>
</evidence>
<organism evidence="2">
    <name type="scientific">Apis mellifera</name>
    <name type="common">Honeybee</name>
    <dbReference type="NCBI Taxonomy" id="7460"/>
    <lineage>
        <taxon>Eukaryota</taxon>
        <taxon>Metazoa</taxon>
        <taxon>Ecdysozoa</taxon>
        <taxon>Arthropoda</taxon>
        <taxon>Hexapoda</taxon>
        <taxon>Insecta</taxon>
        <taxon>Pterygota</taxon>
        <taxon>Neoptera</taxon>
        <taxon>Endopterygota</taxon>
        <taxon>Hymenoptera</taxon>
        <taxon>Apocrita</taxon>
        <taxon>Aculeata</taxon>
        <taxon>Apoidea</taxon>
        <taxon>Anthophila</taxon>
        <taxon>Apidae</taxon>
        <taxon>Apis</taxon>
    </lineage>
</organism>
<evidence type="ECO:0000313" key="4">
    <source>
        <dbReference type="RefSeq" id="XP_006558588.1"/>
    </source>
</evidence>
<dbReference type="KEGG" id="ame:102654964"/>
<dbReference type="GeneID" id="102654964"/>
<dbReference type="AlphaFoldDB" id="A0A7M7GPP0"/>
<accession>A0A8B6YTQ7</accession>
<dbReference type="EnsemblMetazoa" id="XM_006558525">
    <property type="protein sequence ID" value="XP_006558588"/>
    <property type="gene ID" value="LOC102654964"/>
</dbReference>
<proteinExistence type="predicted"/>
<dbReference type="PROSITE" id="PS51029">
    <property type="entry name" value="MADF"/>
    <property type="match status" value="1"/>
</dbReference>
<keyword evidence="3" id="KW-1185">Reference proteome</keyword>
<evidence type="ECO:0000313" key="3">
    <source>
        <dbReference type="Proteomes" id="UP000005203"/>
    </source>
</evidence>